<evidence type="ECO:0000256" key="2">
    <source>
        <dbReference type="SAM" id="MobiDB-lite"/>
    </source>
</evidence>
<feature type="region of interest" description="Disordered" evidence="2">
    <location>
        <begin position="134"/>
        <end position="223"/>
    </location>
</feature>
<dbReference type="InterPro" id="IPR005162">
    <property type="entry name" value="Retrotrans_gag_dom"/>
</dbReference>
<evidence type="ECO:0000313" key="6">
    <source>
        <dbReference type="Proteomes" id="UP001151760"/>
    </source>
</evidence>
<gene>
    <name evidence="5" type="ORF">Tco_0858356</name>
</gene>
<feature type="domain" description="Retrotransposon gag" evidence="3">
    <location>
        <begin position="657"/>
        <end position="752"/>
    </location>
</feature>
<dbReference type="InterPro" id="IPR056924">
    <property type="entry name" value="SH3_Tf2-1"/>
</dbReference>
<dbReference type="EMBL" id="BQNB010013059">
    <property type="protein sequence ID" value="GJT11314.1"/>
    <property type="molecule type" value="Genomic_DNA"/>
</dbReference>
<protein>
    <submittedName>
        <fullName evidence="5">Reverse transcriptase domain-containing protein</fullName>
    </submittedName>
</protein>
<sequence>MSNTNTNFQTQTSNALHNAIMEAVGKNRPPMLAPGNYVQWKSKIKRYIDTKPNNEPIYFCLQNPPYKFKWTEKTDPVVEGSSETTIEGYMENYKNIILVNVIPPDHVDEVPVVEPNQHDDVPVVPEHVLMDEDEDLEEEEFEEEEEPQEEEDDIEVDIKEDENEPELTYPYEEVDPLNPPPPASESEPKDVIKVGNTIESEDETVPASDREIGESSTPPFLREDNDGLLSGLMRRYINSLFGRMTSLSRRLCGRETAHALVKKKGKEKDKYYGKLILDLGNEVRSSVEQGTAAMENLVEKLGNAEDKAECKKLKKELEEARFSNTFLRMQNERVKRDLYWTRVRAHDFYQVMIHREFVFEERPNETIEVPVKDKECATKESRGKTSHVLEDTKFLVSGIATTASTQHEWYSRFDKHIVVASDDGRDDVYKMYMRYWQFHDHGYDLGGDILGIVVDFPNMLGFTDACSYHILKLWLTFKITCSYLNGVDEDLSKSSKGEVFTSCISTRRPLLDDYKKGKKTTVNDLQLIMCGDMFKKILSQGEALKIVSYMEIFLIMPPKSAPLTQTAIHRMIKESVDAAIVVERARHANAGNDARGSGPVRGQDAAPAVRECTFAGIMKCNPTAFHGTKGAVELRRWFEKTESVFGISECAKGKKVKFAAATLPGPALTWWNANVATIGLETMNQMPWTEMKLFMTVEFFPIEEVQRMEHELWNLKVKEYNIVAYTQRVNELALMCLRMVEPERVRVDAYIQELTDNIKGEVTSSKPANLNESMRMDHKLMEQKSQARDERILDGDNSRQTLQNNQKQGNARAMITAPTDGKVSSGSLPLCERCFTHHGGLCTIKCHKCGKVGHKVRKVKQEEVREVLGRAYDIKDVELKGLNVVTSVVRFGKKGKLAPRFVGPFEITEKVGLVAYQLDLPEELNGVHDTFHVSNLKKCLDDPTLQVPLDEIQVDAKLNFVEEPVEILKREFKILSEVELPSSRFGGIRNVDLNSRGNVRIR</sequence>
<comment type="caution">
    <text evidence="5">The sequence shown here is derived from an EMBL/GenBank/DDBJ whole genome shotgun (WGS) entry which is preliminary data.</text>
</comment>
<keyword evidence="6" id="KW-1185">Reference proteome</keyword>
<reference evidence="5" key="1">
    <citation type="journal article" date="2022" name="Int. J. Mol. Sci.">
        <title>Draft Genome of Tanacetum Coccineum: Genomic Comparison of Closely Related Tanacetum-Family Plants.</title>
        <authorList>
            <person name="Yamashiro T."/>
            <person name="Shiraishi A."/>
            <person name="Nakayama K."/>
            <person name="Satake H."/>
        </authorList>
    </citation>
    <scope>NUCLEOTIDE SEQUENCE</scope>
</reference>
<dbReference type="PANTHER" id="PTHR46148:SF59">
    <property type="entry name" value="NUCLEOTIDYLTRANSFERASE, RIBONUCLEASE H"/>
    <property type="match status" value="1"/>
</dbReference>
<keyword evidence="5" id="KW-0808">Transferase</keyword>
<accession>A0ABQ5BAQ5</accession>
<dbReference type="Pfam" id="PF24626">
    <property type="entry name" value="SH3_Tf2-1"/>
    <property type="match status" value="1"/>
</dbReference>
<dbReference type="Pfam" id="PF03732">
    <property type="entry name" value="Retrotrans_gag"/>
    <property type="match status" value="1"/>
</dbReference>
<feature type="region of interest" description="Disordered" evidence="2">
    <location>
        <begin position="785"/>
        <end position="810"/>
    </location>
</feature>
<evidence type="ECO:0000313" key="5">
    <source>
        <dbReference type="EMBL" id="GJT11314.1"/>
    </source>
</evidence>
<feature type="coiled-coil region" evidence="1">
    <location>
        <begin position="287"/>
        <end position="323"/>
    </location>
</feature>
<dbReference type="GO" id="GO:0003964">
    <property type="term" value="F:RNA-directed DNA polymerase activity"/>
    <property type="evidence" value="ECO:0007669"/>
    <property type="project" value="UniProtKB-KW"/>
</dbReference>
<feature type="compositionally biased region" description="Acidic residues" evidence="2">
    <location>
        <begin position="134"/>
        <end position="165"/>
    </location>
</feature>
<dbReference type="PANTHER" id="PTHR46148">
    <property type="entry name" value="CHROMO DOMAIN-CONTAINING PROTEIN"/>
    <property type="match status" value="1"/>
</dbReference>
<feature type="compositionally biased region" description="Polar residues" evidence="2">
    <location>
        <begin position="798"/>
        <end position="809"/>
    </location>
</feature>
<evidence type="ECO:0000259" key="3">
    <source>
        <dbReference type="Pfam" id="PF03732"/>
    </source>
</evidence>
<feature type="compositionally biased region" description="Basic and acidic residues" evidence="2">
    <location>
        <begin position="785"/>
        <end position="797"/>
    </location>
</feature>
<dbReference type="Proteomes" id="UP001151760">
    <property type="component" value="Unassembled WGS sequence"/>
</dbReference>
<evidence type="ECO:0000259" key="4">
    <source>
        <dbReference type="Pfam" id="PF24626"/>
    </source>
</evidence>
<keyword evidence="5" id="KW-0548">Nucleotidyltransferase</keyword>
<keyword evidence="5" id="KW-0695">RNA-directed DNA polymerase</keyword>
<keyword evidence="1" id="KW-0175">Coiled coil</keyword>
<feature type="domain" description="Tf2-1-like SH3-like" evidence="4">
    <location>
        <begin position="885"/>
        <end position="939"/>
    </location>
</feature>
<proteinExistence type="predicted"/>
<evidence type="ECO:0000256" key="1">
    <source>
        <dbReference type="SAM" id="Coils"/>
    </source>
</evidence>
<name>A0ABQ5BAQ5_9ASTR</name>
<organism evidence="5 6">
    <name type="scientific">Tanacetum coccineum</name>
    <dbReference type="NCBI Taxonomy" id="301880"/>
    <lineage>
        <taxon>Eukaryota</taxon>
        <taxon>Viridiplantae</taxon>
        <taxon>Streptophyta</taxon>
        <taxon>Embryophyta</taxon>
        <taxon>Tracheophyta</taxon>
        <taxon>Spermatophyta</taxon>
        <taxon>Magnoliopsida</taxon>
        <taxon>eudicotyledons</taxon>
        <taxon>Gunneridae</taxon>
        <taxon>Pentapetalae</taxon>
        <taxon>asterids</taxon>
        <taxon>campanulids</taxon>
        <taxon>Asterales</taxon>
        <taxon>Asteraceae</taxon>
        <taxon>Asteroideae</taxon>
        <taxon>Anthemideae</taxon>
        <taxon>Anthemidinae</taxon>
        <taxon>Tanacetum</taxon>
    </lineage>
</organism>
<reference evidence="5" key="2">
    <citation type="submission" date="2022-01" db="EMBL/GenBank/DDBJ databases">
        <authorList>
            <person name="Yamashiro T."/>
            <person name="Shiraishi A."/>
            <person name="Satake H."/>
            <person name="Nakayama K."/>
        </authorList>
    </citation>
    <scope>NUCLEOTIDE SEQUENCE</scope>
</reference>